<organism evidence="9">
    <name type="scientific">Selaginella moellendorffii</name>
    <name type="common">Spikemoss</name>
    <dbReference type="NCBI Taxonomy" id="88036"/>
    <lineage>
        <taxon>Eukaryota</taxon>
        <taxon>Viridiplantae</taxon>
        <taxon>Streptophyta</taxon>
        <taxon>Embryophyta</taxon>
        <taxon>Tracheophyta</taxon>
        <taxon>Lycopodiopsida</taxon>
        <taxon>Selaginellales</taxon>
        <taxon>Selaginellaceae</taxon>
        <taxon>Selaginella</taxon>
    </lineage>
</organism>
<feature type="domain" description="RRM" evidence="7">
    <location>
        <begin position="434"/>
        <end position="533"/>
    </location>
</feature>
<dbReference type="FunFam" id="3.30.70.330:FF:000182">
    <property type="entry name" value="RNA-binding motif protein 28"/>
    <property type="match status" value="1"/>
</dbReference>
<evidence type="ECO:0000256" key="4">
    <source>
        <dbReference type="ARBA" id="ARBA00023242"/>
    </source>
</evidence>
<dbReference type="PANTHER" id="PTHR48039:SF5">
    <property type="entry name" value="RNA-BINDING PROTEIN 28"/>
    <property type="match status" value="1"/>
</dbReference>
<feature type="compositionally biased region" description="Basic residues" evidence="6">
    <location>
        <begin position="734"/>
        <end position="743"/>
    </location>
</feature>
<dbReference type="InterPro" id="IPR000504">
    <property type="entry name" value="RRM_dom"/>
</dbReference>
<comment type="subcellular location">
    <subcellularLocation>
        <location evidence="1">Nucleus</location>
    </subcellularLocation>
</comment>
<sequence>MKQRTSTGDLDSCNCKCYVFASISLTVSQKCSAIAEDAQRAVASKNDSSMEGRRIKVEVARKRPSLNERRKKRQGGTTEAAGQENAAEAANNTVQNGGEKEPETPAVINEEEKPKQGTAKSHAKAKCKRTSQVQETTDSSQNAASEKQRPARTVVIGNLGDSETAEAVLTLAKKLGTVESVEKSLSEAYINQHGLSRDGCKLPAAAIVFTSVTAARQAVATYHLQKLGNEVFWARQLGGEGSKLKKWRLIVRNLPFKVTDAMLKEKFSAAGFVWETTVPRNPDGRSKGFAFIGYTCKNDAEKAIKALNGTKIANRTIAVDWAVAKMTYENIVHKSEEEKAENSDLDNETASESDGIVSDEEEDEEDEEDDEEDDEEEEKPLDEKNLVSKVLSKVVTEPGKAKDGDEDRKSPMAASREVKKPLAAKPPEENSMERTLFVRNLPPDAKVHDLKKKFSEFGDVTSLRLVLHPATKKPKGTAFVEFATREAAEALARATKNAEEGNSSFSIAGKYPIAHFAVDRDAAREISTKKSIEERDHDKRNLHLLKEGYIQPGTEAAHGVSKSDLLKRSALQTEKATKLRSPNFHVSKTRLAIHNFPRTLSEKDVKQLFTNAVVSRARKQRPVIKQVKLLTDDKENSRGTGFVEFAEHQHAIVALRVLNNNPETFGSEKRPIVEFAIENVARMKKRESRLAAQKLRPNSKGPTSKRVDDTGNGSPGGKRKRQPNDDGVEADGRKSKRKKRKGKNDKAQNGESNQGQGNQEKPLGKKRDKAQNGGGEQEKPQGGADKQGKAQGKKRKMDKAQTPAKPHGKKGFKQGEGAQRENLAAPDEKKRRRGKNEGNEEEDKLDRLVSEYRKKYFSNVGTGEGAKNLSRWYEE</sequence>
<dbReference type="OMA" id="AGYVWDV"/>
<feature type="domain" description="RRM" evidence="7">
    <location>
        <begin position="247"/>
        <end position="324"/>
    </location>
</feature>
<gene>
    <name evidence="8" type="ORF">SELMODRAFT_419047</name>
</gene>
<feature type="compositionally biased region" description="Low complexity" evidence="6">
    <location>
        <begin position="75"/>
        <end position="93"/>
    </location>
</feature>
<dbReference type="KEGG" id="smo:SELMODRAFT_419047"/>
<feature type="compositionally biased region" description="Basic and acidic residues" evidence="6">
    <location>
        <begin position="399"/>
        <end position="432"/>
    </location>
</feature>
<evidence type="ECO:0000256" key="3">
    <source>
        <dbReference type="ARBA" id="ARBA00022884"/>
    </source>
</evidence>
<dbReference type="InterPro" id="IPR012677">
    <property type="entry name" value="Nucleotide-bd_a/b_plait_sf"/>
</dbReference>
<evidence type="ECO:0000313" key="9">
    <source>
        <dbReference type="Proteomes" id="UP000001514"/>
    </source>
</evidence>
<dbReference type="CDD" id="cd12416">
    <property type="entry name" value="RRM4_RBM28_like"/>
    <property type="match status" value="1"/>
</dbReference>
<dbReference type="GO" id="GO:0003723">
    <property type="term" value="F:RNA binding"/>
    <property type="evidence" value="ECO:0007669"/>
    <property type="project" value="UniProtKB-UniRule"/>
</dbReference>
<dbReference type="InParanoid" id="D8S7N3"/>
<dbReference type="GO" id="GO:0005634">
    <property type="term" value="C:nucleus"/>
    <property type="evidence" value="ECO:0007669"/>
    <property type="project" value="UniProtKB-SubCell"/>
</dbReference>
<dbReference type="EMBL" id="GL377605">
    <property type="protein sequence ID" value="EFJ19782.1"/>
    <property type="molecule type" value="Genomic_DNA"/>
</dbReference>
<feature type="domain" description="RRM" evidence="7">
    <location>
        <begin position="589"/>
        <end position="678"/>
    </location>
</feature>
<feature type="region of interest" description="Disordered" evidence="6">
    <location>
        <begin position="335"/>
        <end position="433"/>
    </location>
</feature>
<dbReference type="Gene3D" id="3.30.70.330">
    <property type="match status" value="5"/>
</dbReference>
<evidence type="ECO:0000256" key="6">
    <source>
        <dbReference type="SAM" id="MobiDB-lite"/>
    </source>
</evidence>
<dbReference type="CDD" id="cd12414">
    <property type="entry name" value="RRM2_RBM28_like"/>
    <property type="match status" value="1"/>
</dbReference>
<dbReference type="PROSITE" id="PS50102">
    <property type="entry name" value="RRM"/>
    <property type="match status" value="3"/>
</dbReference>
<protein>
    <recommendedName>
        <fullName evidence="7">RRM domain-containing protein</fullName>
    </recommendedName>
</protein>
<accession>D8S7N3</accession>
<evidence type="ECO:0000256" key="5">
    <source>
        <dbReference type="PROSITE-ProRule" id="PRU00176"/>
    </source>
</evidence>
<keyword evidence="3 5" id="KW-0694">RNA-binding</keyword>
<keyword evidence="9" id="KW-1185">Reference proteome</keyword>
<feature type="compositionally biased region" description="Acidic residues" evidence="6">
    <location>
        <begin position="343"/>
        <end position="380"/>
    </location>
</feature>
<evidence type="ECO:0000256" key="2">
    <source>
        <dbReference type="ARBA" id="ARBA00022737"/>
    </source>
</evidence>
<feature type="region of interest" description="Disordered" evidence="6">
    <location>
        <begin position="687"/>
        <end position="848"/>
    </location>
</feature>
<dbReference type="InterPro" id="IPR051945">
    <property type="entry name" value="RRM_MRD1_RNA_proc_ribogen"/>
</dbReference>
<name>D8S7N3_SELML</name>
<dbReference type="PANTHER" id="PTHR48039">
    <property type="entry name" value="RNA-BINDING MOTIF PROTEIN 14B"/>
    <property type="match status" value="1"/>
</dbReference>
<keyword evidence="4" id="KW-0539">Nucleus</keyword>
<dbReference type="SUPFAM" id="SSF54928">
    <property type="entry name" value="RNA-binding domain, RBD"/>
    <property type="match status" value="4"/>
</dbReference>
<evidence type="ECO:0000259" key="7">
    <source>
        <dbReference type="PROSITE" id="PS50102"/>
    </source>
</evidence>
<dbReference type="SMART" id="SM00360">
    <property type="entry name" value="RRM"/>
    <property type="match status" value="3"/>
</dbReference>
<feature type="compositionally biased region" description="Low complexity" evidence="6">
    <location>
        <begin position="749"/>
        <end position="760"/>
    </location>
</feature>
<dbReference type="STRING" id="88036.D8S7N3"/>
<evidence type="ECO:0000313" key="8">
    <source>
        <dbReference type="EMBL" id="EFJ19782.1"/>
    </source>
</evidence>
<dbReference type="Gramene" id="EFJ19782">
    <property type="protein sequence ID" value="EFJ19782"/>
    <property type="gene ID" value="SELMODRAFT_419047"/>
</dbReference>
<keyword evidence="2" id="KW-0677">Repeat</keyword>
<dbReference type="eggNOG" id="KOG0127">
    <property type="taxonomic scope" value="Eukaryota"/>
</dbReference>
<dbReference type="AlphaFoldDB" id="D8S7N3"/>
<evidence type="ECO:0000256" key="1">
    <source>
        <dbReference type="ARBA" id="ARBA00004123"/>
    </source>
</evidence>
<feature type="region of interest" description="Disordered" evidence="6">
    <location>
        <begin position="41"/>
        <end position="152"/>
    </location>
</feature>
<proteinExistence type="predicted"/>
<dbReference type="Proteomes" id="UP000001514">
    <property type="component" value="Unassembled WGS sequence"/>
</dbReference>
<feature type="compositionally biased region" description="Basic and acidic residues" evidence="6">
    <location>
        <begin position="48"/>
        <end position="68"/>
    </location>
</feature>
<feature type="compositionally biased region" description="Polar residues" evidence="6">
    <location>
        <begin position="130"/>
        <end position="145"/>
    </location>
</feature>
<dbReference type="FunCoup" id="D8S7N3">
    <property type="interactions" value="4206"/>
</dbReference>
<dbReference type="InterPro" id="IPR035979">
    <property type="entry name" value="RBD_domain_sf"/>
</dbReference>
<dbReference type="HOGENOM" id="CLU_011608_1_0_1"/>
<reference evidence="8 9" key="1">
    <citation type="journal article" date="2011" name="Science">
        <title>The Selaginella genome identifies genetic changes associated with the evolution of vascular plants.</title>
        <authorList>
            <person name="Banks J.A."/>
            <person name="Nishiyama T."/>
            <person name="Hasebe M."/>
            <person name="Bowman J.L."/>
            <person name="Gribskov M."/>
            <person name="dePamphilis C."/>
            <person name="Albert V.A."/>
            <person name="Aono N."/>
            <person name="Aoyama T."/>
            <person name="Ambrose B.A."/>
            <person name="Ashton N.W."/>
            <person name="Axtell M.J."/>
            <person name="Barker E."/>
            <person name="Barker M.S."/>
            <person name="Bennetzen J.L."/>
            <person name="Bonawitz N.D."/>
            <person name="Chapple C."/>
            <person name="Cheng C."/>
            <person name="Correa L.G."/>
            <person name="Dacre M."/>
            <person name="DeBarry J."/>
            <person name="Dreyer I."/>
            <person name="Elias M."/>
            <person name="Engstrom E.M."/>
            <person name="Estelle M."/>
            <person name="Feng L."/>
            <person name="Finet C."/>
            <person name="Floyd S.K."/>
            <person name="Frommer W.B."/>
            <person name="Fujita T."/>
            <person name="Gramzow L."/>
            <person name="Gutensohn M."/>
            <person name="Harholt J."/>
            <person name="Hattori M."/>
            <person name="Heyl A."/>
            <person name="Hirai T."/>
            <person name="Hiwatashi Y."/>
            <person name="Ishikawa M."/>
            <person name="Iwata M."/>
            <person name="Karol K.G."/>
            <person name="Koehler B."/>
            <person name="Kolukisaoglu U."/>
            <person name="Kubo M."/>
            <person name="Kurata T."/>
            <person name="Lalonde S."/>
            <person name="Li K."/>
            <person name="Li Y."/>
            <person name="Litt A."/>
            <person name="Lyons E."/>
            <person name="Manning G."/>
            <person name="Maruyama T."/>
            <person name="Michael T.P."/>
            <person name="Mikami K."/>
            <person name="Miyazaki S."/>
            <person name="Morinaga S."/>
            <person name="Murata T."/>
            <person name="Mueller-Roeber B."/>
            <person name="Nelson D.R."/>
            <person name="Obara M."/>
            <person name="Oguri Y."/>
            <person name="Olmstead R.G."/>
            <person name="Onodera N."/>
            <person name="Petersen B.L."/>
            <person name="Pils B."/>
            <person name="Prigge M."/>
            <person name="Rensing S.A."/>
            <person name="Riano-Pachon D.M."/>
            <person name="Roberts A.W."/>
            <person name="Sato Y."/>
            <person name="Scheller H.V."/>
            <person name="Schulz B."/>
            <person name="Schulz C."/>
            <person name="Shakirov E.V."/>
            <person name="Shibagaki N."/>
            <person name="Shinohara N."/>
            <person name="Shippen D.E."/>
            <person name="Soerensen I."/>
            <person name="Sotooka R."/>
            <person name="Sugimoto N."/>
            <person name="Sugita M."/>
            <person name="Sumikawa N."/>
            <person name="Tanurdzic M."/>
            <person name="Theissen G."/>
            <person name="Ulvskov P."/>
            <person name="Wakazuki S."/>
            <person name="Weng J.K."/>
            <person name="Willats W.W."/>
            <person name="Wipf D."/>
            <person name="Wolf P.G."/>
            <person name="Yang L."/>
            <person name="Zimmer A.D."/>
            <person name="Zhu Q."/>
            <person name="Mitros T."/>
            <person name="Hellsten U."/>
            <person name="Loque D."/>
            <person name="Otillar R."/>
            <person name="Salamov A."/>
            <person name="Schmutz J."/>
            <person name="Shapiro H."/>
            <person name="Lindquist E."/>
            <person name="Lucas S."/>
            <person name="Rokhsar D."/>
            <person name="Grigoriev I.V."/>
        </authorList>
    </citation>
    <scope>NUCLEOTIDE SEQUENCE [LARGE SCALE GENOMIC DNA]</scope>
</reference>
<dbReference type="Pfam" id="PF00076">
    <property type="entry name" value="RRM_1"/>
    <property type="match status" value="3"/>
</dbReference>